<dbReference type="PATRIC" id="fig|178900.7.peg.749"/>
<evidence type="ECO:0000313" key="1">
    <source>
        <dbReference type="EMBL" id="KXV78868.1"/>
    </source>
</evidence>
<dbReference type="Proteomes" id="UP000075462">
    <property type="component" value="Unassembled WGS sequence"/>
</dbReference>
<name>A0A149VF98_9PROT</name>
<accession>A0A149VF98</accession>
<dbReference type="RefSeq" id="WP_062271023.1">
    <property type="nucleotide sequence ID" value="NZ_JAMYZS010000102.1"/>
</dbReference>
<gene>
    <name evidence="1" type="ORF">AD954_00805</name>
</gene>
<reference evidence="1 2" key="1">
    <citation type="submission" date="2015-06" db="EMBL/GenBank/DDBJ databases">
        <title>Improved classification and identification of acetic acid bacteria using matrix-assisted laser desorption/ionization time-of-flight mass spectrometry; Gluconobacter nephelii and Gluconobacter uchimurae are later heterotypic synonyms of Gluconobacter japonicus and Gluconobacter oxydans, respectively.</title>
        <authorList>
            <person name="Li L."/>
            <person name="Cleenwerck I."/>
            <person name="De Vuyst L."/>
            <person name="Vandamme P."/>
        </authorList>
    </citation>
    <scope>NUCLEOTIDE SEQUENCE [LARGE SCALE GENOMIC DNA]</scope>
    <source>
        <strain evidence="1 2">LMG 1545</strain>
    </source>
</reference>
<dbReference type="AlphaFoldDB" id="A0A149VF98"/>
<proteinExistence type="predicted"/>
<evidence type="ECO:0000313" key="2">
    <source>
        <dbReference type="Proteomes" id="UP000075462"/>
    </source>
</evidence>
<dbReference type="EMBL" id="LIAA01000002">
    <property type="protein sequence ID" value="KXV78868.1"/>
    <property type="molecule type" value="Genomic_DNA"/>
</dbReference>
<protein>
    <submittedName>
        <fullName evidence="1">Uncharacterized protein</fullName>
    </submittedName>
</protein>
<comment type="caution">
    <text evidence="1">The sequence shown here is derived from an EMBL/GenBank/DDBJ whole genome shotgun (WGS) entry which is preliminary data.</text>
</comment>
<sequence length="86" mass="9312">MTYEEQMKIVNSLSDKEVEEYARLIVARGATDYPPDTFTETFGLKAAALAGAGYSNRLAPVLKSIGFAISLKLFPGNREGCAVHSI</sequence>
<dbReference type="OrthoDB" id="7280257at2"/>
<organism evidence="1 2">
    <name type="scientific">Acetobacter cerevisiae</name>
    <dbReference type="NCBI Taxonomy" id="178900"/>
    <lineage>
        <taxon>Bacteria</taxon>
        <taxon>Pseudomonadati</taxon>
        <taxon>Pseudomonadota</taxon>
        <taxon>Alphaproteobacteria</taxon>
        <taxon>Acetobacterales</taxon>
        <taxon>Acetobacteraceae</taxon>
        <taxon>Acetobacter</taxon>
    </lineage>
</organism>